<dbReference type="EMBL" id="CM035432">
    <property type="protein sequence ID" value="KAH7295169.1"/>
    <property type="molecule type" value="Genomic_DNA"/>
</dbReference>
<evidence type="ECO:0000256" key="7">
    <source>
        <dbReference type="ARBA" id="ARBA00047899"/>
    </source>
</evidence>
<dbReference type="GO" id="GO:0005524">
    <property type="term" value="F:ATP binding"/>
    <property type="evidence" value="ECO:0007669"/>
    <property type="project" value="UniProtKB-KW"/>
</dbReference>
<dbReference type="PROSITE" id="PS00108">
    <property type="entry name" value="PROTEIN_KINASE_ST"/>
    <property type="match status" value="1"/>
</dbReference>
<dbReference type="InterPro" id="IPR050588">
    <property type="entry name" value="WNK_Ser-Thr_kinase"/>
</dbReference>
<evidence type="ECO:0000256" key="5">
    <source>
        <dbReference type="ARBA" id="ARBA00022777"/>
    </source>
</evidence>
<dbReference type="InterPro" id="IPR000719">
    <property type="entry name" value="Prot_kinase_dom"/>
</dbReference>
<keyword evidence="6" id="KW-0067">ATP-binding</keyword>
<dbReference type="AlphaFoldDB" id="A0A8T2RGT3"/>
<evidence type="ECO:0000313" key="10">
    <source>
        <dbReference type="EMBL" id="KAH7295170.1"/>
    </source>
</evidence>
<dbReference type="EMBL" id="CM035432">
    <property type="protein sequence ID" value="KAH7295167.1"/>
    <property type="molecule type" value="Genomic_DNA"/>
</dbReference>
<evidence type="ECO:0000256" key="4">
    <source>
        <dbReference type="ARBA" id="ARBA00022741"/>
    </source>
</evidence>
<dbReference type="CDD" id="cd13983">
    <property type="entry name" value="STKc_WNK"/>
    <property type="match status" value="1"/>
</dbReference>
<dbReference type="InterPro" id="IPR011009">
    <property type="entry name" value="Kinase-like_dom_sf"/>
</dbReference>
<evidence type="ECO:0000256" key="1">
    <source>
        <dbReference type="ARBA" id="ARBA00012513"/>
    </source>
</evidence>
<reference evidence="10 11" key="1">
    <citation type="submission" date="2021-08" db="EMBL/GenBank/DDBJ databases">
        <title>WGS assembly of Ceratopteris richardii.</title>
        <authorList>
            <person name="Marchant D.B."/>
            <person name="Chen G."/>
            <person name="Jenkins J."/>
            <person name="Shu S."/>
            <person name="Leebens-Mack J."/>
            <person name="Grimwood J."/>
            <person name="Schmutz J."/>
            <person name="Soltis P."/>
            <person name="Soltis D."/>
            <person name="Chen Z.-H."/>
        </authorList>
    </citation>
    <scope>NUCLEOTIDE SEQUENCE [LARGE SCALE GENOMIC DNA]</scope>
    <source>
        <strain evidence="10">Whitten #5841</strain>
        <tissue evidence="10">Leaf</tissue>
    </source>
</reference>
<evidence type="ECO:0000313" key="11">
    <source>
        <dbReference type="Proteomes" id="UP000825935"/>
    </source>
</evidence>
<keyword evidence="2" id="KW-0723">Serine/threonine-protein kinase</keyword>
<dbReference type="EC" id="2.7.11.1" evidence="1"/>
<comment type="catalytic activity">
    <reaction evidence="7">
        <text>L-threonyl-[protein] + ATP = O-phospho-L-threonyl-[protein] + ADP + H(+)</text>
        <dbReference type="Rhea" id="RHEA:46608"/>
        <dbReference type="Rhea" id="RHEA-COMP:11060"/>
        <dbReference type="Rhea" id="RHEA-COMP:11605"/>
        <dbReference type="ChEBI" id="CHEBI:15378"/>
        <dbReference type="ChEBI" id="CHEBI:30013"/>
        <dbReference type="ChEBI" id="CHEBI:30616"/>
        <dbReference type="ChEBI" id="CHEBI:61977"/>
        <dbReference type="ChEBI" id="CHEBI:456216"/>
        <dbReference type="EC" id="2.7.11.1"/>
    </reaction>
</comment>
<organism evidence="10 11">
    <name type="scientific">Ceratopteris richardii</name>
    <name type="common">Triangle waterfern</name>
    <dbReference type="NCBI Taxonomy" id="49495"/>
    <lineage>
        <taxon>Eukaryota</taxon>
        <taxon>Viridiplantae</taxon>
        <taxon>Streptophyta</taxon>
        <taxon>Embryophyta</taxon>
        <taxon>Tracheophyta</taxon>
        <taxon>Polypodiopsida</taxon>
        <taxon>Polypodiidae</taxon>
        <taxon>Polypodiales</taxon>
        <taxon>Pteridineae</taxon>
        <taxon>Pteridaceae</taxon>
        <taxon>Parkerioideae</taxon>
        <taxon>Ceratopteris</taxon>
    </lineage>
</organism>
<dbReference type="SUPFAM" id="SSF56112">
    <property type="entry name" value="Protein kinase-like (PK-like)"/>
    <property type="match status" value="1"/>
</dbReference>
<comment type="catalytic activity">
    <reaction evidence="8">
        <text>L-seryl-[protein] + ATP = O-phospho-L-seryl-[protein] + ADP + H(+)</text>
        <dbReference type="Rhea" id="RHEA:17989"/>
        <dbReference type="Rhea" id="RHEA-COMP:9863"/>
        <dbReference type="Rhea" id="RHEA-COMP:11604"/>
        <dbReference type="ChEBI" id="CHEBI:15378"/>
        <dbReference type="ChEBI" id="CHEBI:29999"/>
        <dbReference type="ChEBI" id="CHEBI:30616"/>
        <dbReference type="ChEBI" id="CHEBI:83421"/>
        <dbReference type="ChEBI" id="CHEBI:456216"/>
        <dbReference type="EC" id="2.7.11.1"/>
    </reaction>
</comment>
<feature type="domain" description="Protein kinase" evidence="9">
    <location>
        <begin position="34"/>
        <end position="291"/>
    </location>
</feature>
<keyword evidence="4" id="KW-0547">Nucleotide-binding</keyword>
<dbReference type="GO" id="GO:0004674">
    <property type="term" value="F:protein serine/threonine kinase activity"/>
    <property type="evidence" value="ECO:0007669"/>
    <property type="project" value="UniProtKB-KW"/>
</dbReference>
<proteinExistence type="predicted"/>
<protein>
    <recommendedName>
        <fullName evidence="1">non-specific serine/threonine protein kinase</fullName>
        <ecNumber evidence="1">2.7.11.1</ecNumber>
    </recommendedName>
</protein>
<dbReference type="OrthoDB" id="4062651at2759"/>
<evidence type="ECO:0000256" key="3">
    <source>
        <dbReference type="ARBA" id="ARBA00022679"/>
    </source>
</evidence>
<evidence type="ECO:0000256" key="8">
    <source>
        <dbReference type="ARBA" id="ARBA00048679"/>
    </source>
</evidence>
<dbReference type="PANTHER" id="PTHR13902">
    <property type="entry name" value="SERINE/THREONINE-PROTEIN KINASE WNK WITH NO LYSINE -RELATED"/>
    <property type="match status" value="1"/>
</dbReference>
<keyword evidence="11" id="KW-1185">Reference proteome</keyword>
<dbReference type="InterPro" id="IPR008271">
    <property type="entry name" value="Ser/Thr_kinase_AS"/>
</dbReference>
<dbReference type="Proteomes" id="UP000825935">
    <property type="component" value="Chromosome 27"/>
</dbReference>
<dbReference type="Gene3D" id="3.30.200.20">
    <property type="entry name" value="Phosphorylase Kinase, domain 1"/>
    <property type="match status" value="1"/>
</dbReference>
<dbReference type="Pfam" id="PF00069">
    <property type="entry name" value="Pkinase"/>
    <property type="match status" value="1"/>
</dbReference>
<dbReference type="Gene3D" id="1.10.510.10">
    <property type="entry name" value="Transferase(Phosphotransferase) domain 1"/>
    <property type="match status" value="1"/>
</dbReference>
<evidence type="ECO:0000256" key="2">
    <source>
        <dbReference type="ARBA" id="ARBA00022527"/>
    </source>
</evidence>
<sequence length="909" mass="103243">MEGSDRADLKEYFPGNLEYAVNEYVEVDPSGRYGRYADILGKGAYKTVYRAFDDVEGTEVAWNQVDNNIFHNKRDMERLYSELKLLKMLKHDNIMKFCDSWVDYRSRKVNFITEMFTSGTLRQYRQKHKHVNQKAIKHWCRQILQGLVYLHGHKPPIIHRDLKCDNIFINGNSGEVKIGDLGLALMLNGASAAHSVLGTPEFMAPELYEEHYNELVDIYSFGMCVLELVTLEYPYSECNNAAQIFKRVTSGKMPEALNKIKDFEICRFIKKCLASASERCHATELLMDKFLQMDEDLKVVGFLQFDTMDCHDDLRDLYPSFEGREYHHAKKFSQDEFAGRMNVAETALTSENNSSDLQSKTLHQQMNRDFKMKVQRLENKKVHIEFQIMGSRGIARFIQFDFDLDADTSITVAQEMVSELDLVDQDPTNIAEMIDVELMTLLPDWNPGSSLEEEDISMLDSEKHDPQQGDVFAAEQLQIPILALKDTGNTQCFNGICIHGRFAEVEFLPSESEHSHHELRGQGGISDFSSEQFECSCSDLSCDAEALNGQTKIDSMLDEQEMNKETNVELGISSPRRASCSMHGLNIDKNFNSEELRSLKLLQKQEVATLLSRHDQELLNLKRQLSKEPPISMKDFVIQEHTSSSTLDEVNHVEVVNGLKFHTVQDSPLRSETVDDLILGTNIMEDIFSIPRHLETQTSSHKGSISVNQSVNEKFRICNGRKAGELSLFMSAEAQSDPNREAMVNQDGEVPDLLGQSPETVNTWNSDCHPSSGEAMISEHAQVPNLLRASSETVDTWNLGIHTSKQEQTKAHKHQTYVGYFKNESNKTDVPLMKQHAISNRIPMHSCLMKDETDQGKKLRLQKIIADFETKTMECLSQSNSYVAERVHKNVLGNSMRGSQPASSGKNGM</sequence>
<evidence type="ECO:0000256" key="6">
    <source>
        <dbReference type="ARBA" id="ARBA00022840"/>
    </source>
</evidence>
<evidence type="ECO:0000259" key="9">
    <source>
        <dbReference type="PROSITE" id="PS50011"/>
    </source>
</evidence>
<name>A0A8T2RGT3_CERRI</name>
<accession>A0A8T2RGT3</accession>
<gene>
    <name evidence="10" type="ORF">KP509_27G035800</name>
</gene>
<keyword evidence="5" id="KW-0418">Kinase</keyword>
<dbReference type="FunFam" id="3.30.200.20:FF:000075">
    <property type="entry name" value="Probable serine/threonine-protein kinase WNK1"/>
    <property type="match status" value="1"/>
</dbReference>
<dbReference type="SMART" id="SM00220">
    <property type="entry name" value="S_TKc"/>
    <property type="match status" value="1"/>
</dbReference>
<keyword evidence="3" id="KW-0808">Transferase</keyword>
<dbReference type="EMBL" id="CM035432">
    <property type="protein sequence ID" value="KAH7295170.1"/>
    <property type="molecule type" value="Genomic_DNA"/>
</dbReference>
<comment type="caution">
    <text evidence="10">The sequence shown here is derived from an EMBL/GenBank/DDBJ whole genome shotgun (WGS) entry which is preliminary data.</text>
</comment>
<dbReference type="PROSITE" id="PS50011">
    <property type="entry name" value="PROTEIN_KINASE_DOM"/>
    <property type="match status" value="1"/>
</dbReference>
<dbReference type="FunFam" id="1.10.510.10:FF:000046">
    <property type="entry name" value="probable serine/threonine-protein kinase WNK9"/>
    <property type="match status" value="1"/>
</dbReference>